<dbReference type="KEGG" id="cbau:H1R16_08135"/>
<reference evidence="1" key="3">
    <citation type="submission" date="2020-07" db="EMBL/GenBank/DDBJ databases">
        <authorList>
            <person name="Yang C."/>
        </authorList>
    </citation>
    <scope>NUCLEOTIDE SEQUENCE</scope>
    <source>
        <strain evidence="1">Cx-624</strain>
    </source>
</reference>
<evidence type="ECO:0000313" key="4">
    <source>
        <dbReference type="Proteomes" id="UP000539710"/>
    </source>
</evidence>
<dbReference type="Proteomes" id="UP000515349">
    <property type="component" value="Chromosome"/>
</dbReference>
<reference evidence="2 3" key="1">
    <citation type="submission" date="2020-07" db="EMBL/GenBank/DDBJ databases">
        <title>Chryseobacterium sp.cx-624.</title>
        <authorList>
            <person name="Yang C."/>
        </authorList>
    </citation>
    <scope>NUCLEOTIDE SEQUENCE [LARGE SCALE GENOMIC DNA]</scope>
    <source>
        <strain evidence="2">Cx-624</strain>
        <strain evidence="3">cx-624</strain>
    </source>
</reference>
<reference evidence="4" key="2">
    <citation type="submission" date="2020-07" db="EMBL/GenBank/DDBJ databases">
        <title>Flavobacterium sp. xlx-214.</title>
        <authorList>
            <person name="Yang C."/>
        </authorList>
    </citation>
    <scope>NUCLEOTIDE SEQUENCE [LARGE SCALE GENOMIC DNA]</scope>
    <source>
        <strain evidence="4">CX-624</strain>
    </source>
</reference>
<protein>
    <submittedName>
        <fullName evidence="2">Uncharacterized protein</fullName>
    </submittedName>
</protein>
<proteinExistence type="predicted"/>
<dbReference type="RefSeq" id="WP_181887075.1">
    <property type="nucleotide sequence ID" value="NZ_CP059472.1"/>
</dbReference>
<dbReference type="Proteomes" id="UP000539710">
    <property type="component" value="Unassembled WGS sequence"/>
</dbReference>
<keyword evidence="4" id="KW-1185">Reference proteome</keyword>
<accession>A0A7D7QV04</accession>
<gene>
    <name evidence="2" type="ORF">H1R16_08135</name>
    <name evidence="1" type="ORF">H2507_07305</name>
</gene>
<name>A0A7D7QV04_9FLAO</name>
<evidence type="ECO:0000313" key="2">
    <source>
        <dbReference type="EMBL" id="QMS97690.1"/>
    </source>
</evidence>
<dbReference type="AlphaFoldDB" id="A0A7D7QV04"/>
<dbReference type="EMBL" id="CP059472">
    <property type="protein sequence ID" value="QMS97690.1"/>
    <property type="molecule type" value="Genomic_DNA"/>
</dbReference>
<dbReference type="EMBL" id="JACEUX010000002">
    <property type="protein sequence ID" value="MBA5246972.1"/>
    <property type="molecule type" value="Genomic_DNA"/>
</dbReference>
<evidence type="ECO:0000313" key="1">
    <source>
        <dbReference type="EMBL" id="MBA5246972.1"/>
    </source>
</evidence>
<evidence type="ECO:0000313" key="3">
    <source>
        <dbReference type="Proteomes" id="UP000515349"/>
    </source>
</evidence>
<sequence>MARKLHILVIIFCLGVFIIPKQNVFAQIKPQSCCTTTGLGDCCPSEQKDPKPCHGEDKKSCGSDCSSCRTCTSTSVFSSVTPELLTVTRLLVAGRSDMDFCYLSPDFSDPTARIWQPPKIG</sequence>
<organism evidence="2 3">
    <name type="scientific">Marnyiella aurantia</name>
    <dbReference type="NCBI Taxonomy" id="2758037"/>
    <lineage>
        <taxon>Bacteria</taxon>
        <taxon>Pseudomonadati</taxon>
        <taxon>Bacteroidota</taxon>
        <taxon>Flavobacteriia</taxon>
        <taxon>Flavobacteriales</taxon>
        <taxon>Weeksellaceae</taxon>
        <taxon>Marnyiella</taxon>
    </lineage>
</organism>